<name>A0ACC0C998_CATRO</name>
<dbReference type="EMBL" id="CM044701">
    <property type="protein sequence ID" value="KAI5681548.1"/>
    <property type="molecule type" value="Genomic_DNA"/>
</dbReference>
<proteinExistence type="predicted"/>
<protein>
    <submittedName>
        <fullName evidence="1">Uncharacterized protein</fullName>
    </submittedName>
</protein>
<accession>A0ACC0C998</accession>
<evidence type="ECO:0000313" key="2">
    <source>
        <dbReference type="Proteomes" id="UP001060085"/>
    </source>
</evidence>
<keyword evidence="2" id="KW-1185">Reference proteome</keyword>
<sequence length="224" mass="25589">MRLDFGIKYLEGLKKMHEKKKSKKEEDIKEEFIKPPMDGELLGVRYHSTSNSLELISCFDLEAQAKERGNDGNQDGKKKISKFVMKKNRRNQAWTAWRVAKRFHELGKTIGKEIKGSAANLATSDPERFCDTKPSPKTPRLISSNNVLGLGIRATQEGRARSRKKREELWGETAATAQAAARAATREKEKQPQDGHNFKQQRKIIWKKRAMIYSKKLVSGGFKE</sequence>
<dbReference type="Proteomes" id="UP001060085">
    <property type="component" value="Linkage Group LG01"/>
</dbReference>
<reference evidence="2" key="1">
    <citation type="journal article" date="2023" name="Nat. Plants">
        <title>Single-cell RNA sequencing provides a high-resolution roadmap for understanding the multicellular compartmentation of specialized metabolism.</title>
        <authorList>
            <person name="Sun S."/>
            <person name="Shen X."/>
            <person name="Li Y."/>
            <person name="Li Y."/>
            <person name="Wang S."/>
            <person name="Li R."/>
            <person name="Zhang H."/>
            <person name="Shen G."/>
            <person name="Guo B."/>
            <person name="Wei J."/>
            <person name="Xu J."/>
            <person name="St-Pierre B."/>
            <person name="Chen S."/>
            <person name="Sun C."/>
        </authorList>
    </citation>
    <scope>NUCLEOTIDE SEQUENCE [LARGE SCALE GENOMIC DNA]</scope>
</reference>
<gene>
    <name evidence="1" type="ORF">M9H77_02776</name>
</gene>
<evidence type="ECO:0000313" key="1">
    <source>
        <dbReference type="EMBL" id="KAI5681548.1"/>
    </source>
</evidence>
<organism evidence="1 2">
    <name type="scientific">Catharanthus roseus</name>
    <name type="common">Madagascar periwinkle</name>
    <name type="synonym">Vinca rosea</name>
    <dbReference type="NCBI Taxonomy" id="4058"/>
    <lineage>
        <taxon>Eukaryota</taxon>
        <taxon>Viridiplantae</taxon>
        <taxon>Streptophyta</taxon>
        <taxon>Embryophyta</taxon>
        <taxon>Tracheophyta</taxon>
        <taxon>Spermatophyta</taxon>
        <taxon>Magnoliopsida</taxon>
        <taxon>eudicotyledons</taxon>
        <taxon>Gunneridae</taxon>
        <taxon>Pentapetalae</taxon>
        <taxon>asterids</taxon>
        <taxon>lamiids</taxon>
        <taxon>Gentianales</taxon>
        <taxon>Apocynaceae</taxon>
        <taxon>Rauvolfioideae</taxon>
        <taxon>Vinceae</taxon>
        <taxon>Catharanthinae</taxon>
        <taxon>Catharanthus</taxon>
    </lineage>
</organism>
<comment type="caution">
    <text evidence="1">The sequence shown here is derived from an EMBL/GenBank/DDBJ whole genome shotgun (WGS) entry which is preliminary data.</text>
</comment>